<comment type="caution">
    <text evidence="1">The sequence shown here is derived from an EMBL/GenBank/DDBJ whole genome shotgun (WGS) entry which is preliminary data.</text>
</comment>
<proteinExistence type="predicted"/>
<evidence type="ECO:0000313" key="2">
    <source>
        <dbReference type="Proteomes" id="UP000192247"/>
    </source>
</evidence>
<dbReference type="Proteomes" id="UP000192247">
    <property type="component" value="Unassembled WGS sequence"/>
</dbReference>
<gene>
    <name evidence="1" type="ORF">BIW11_00371</name>
</gene>
<evidence type="ECO:0000313" key="1">
    <source>
        <dbReference type="EMBL" id="OQR77993.1"/>
    </source>
</evidence>
<keyword evidence="2" id="KW-1185">Reference proteome</keyword>
<dbReference type="AlphaFoldDB" id="A0A1V9XX46"/>
<protein>
    <submittedName>
        <fullName evidence="1">Hemicentin-2-like</fullName>
    </submittedName>
</protein>
<sequence length="89" mass="10285">MYDSPIYQRPLSTSLQRRQSLYYQKSMINIHDAYVYDSPVTSRRYMEHSHGLNAGGSSGAGYNTLPLRRELLKSEYYLELTDDNVESSV</sequence>
<organism evidence="1 2">
    <name type="scientific">Tropilaelaps mercedesae</name>
    <dbReference type="NCBI Taxonomy" id="418985"/>
    <lineage>
        <taxon>Eukaryota</taxon>
        <taxon>Metazoa</taxon>
        <taxon>Ecdysozoa</taxon>
        <taxon>Arthropoda</taxon>
        <taxon>Chelicerata</taxon>
        <taxon>Arachnida</taxon>
        <taxon>Acari</taxon>
        <taxon>Parasitiformes</taxon>
        <taxon>Mesostigmata</taxon>
        <taxon>Gamasina</taxon>
        <taxon>Dermanyssoidea</taxon>
        <taxon>Laelapidae</taxon>
        <taxon>Tropilaelaps</taxon>
    </lineage>
</organism>
<accession>A0A1V9XX46</accession>
<dbReference type="EMBL" id="MNPL01002757">
    <property type="protein sequence ID" value="OQR77993.1"/>
    <property type="molecule type" value="Genomic_DNA"/>
</dbReference>
<name>A0A1V9XX46_9ACAR</name>
<dbReference type="InParanoid" id="A0A1V9XX46"/>
<reference evidence="1 2" key="1">
    <citation type="journal article" date="2017" name="Gigascience">
        <title>Draft genome of the honey bee ectoparasitic mite, Tropilaelaps mercedesae, is shaped by the parasitic life history.</title>
        <authorList>
            <person name="Dong X."/>
            <person name="Armstrong S.D."/>
            <person name="Xia D."/>
            <person name="Makepeace B.L."/>
            <person name="Darby A.C."/>
            <person name="Kadowaki T."/>
        </authorList>
    </citation>
    <scope>NUCLEOTIDE SEQUENCE [LARGE SCALE GENOMIC DNA]</scope>
    <source>
        <strain evidence="1">Wuxi-XJTLU</strain>
    </source>
</reference>